<dbReference type="EMBL" id="ML976095">
    <property type="protein sequence ID" value="KAF1938785.1"/>
    <property type="molecule type" value="Genomic_DNA"/>
</dbReference>
<feature type="region of interest" description="Disordered" evidence="1">
    <location>
        <begin position="1"/>
        <end position="52"/>
    </location>
</feature>
<dbReference type="AlphaFoldDB" id="A0A6A5SDT3"/>
<dbReference type="Proteomes" id="UP000800038">
    <property type="component" value="Unassembled WGS sequence"/>
</dbReference>
<keyword evidence="3" id="KW-1185">Reference proteome</keyword>
<gene>
    <name evidence="2" type="ORF">EJ02DRAFT_425379</name>
</gene>
<name>A0A6A5SDT3_9PLEO</name>
<protein>
    <submittedName>
        <fullName evidence="2">Uncharacterized protein</fullName>
    </submittedName>
</protein>
<evidence type="ECO:0000256" key="1">
    <source>
        <dbReference type="SAM" id="MobiDB-lite"/>
    </source>
</evidence>
<evidence type="ECO:0000313" key="3">
    <source>
        <dbReference type="Proteomes" id="UP000800038"/>
    </source>
</evidence>
<feature type="compositionally biased region" description="Acidic residues" evidence="1">
    <location>
        <begin position="20"/>
        <end position="29"/>
    </location>
</feature>
<sequence length="52" mass="5831">MPSAWPTPESTPEPTTQQEPEIEPEIETEPEPKVIEMPRGWEPTGGDQQSTQ</sequence>
<organism evidence="2 3">
    <name type="scientific">Clathrospora elynae</name>
    <dbReference type="NCBI Taxonomy" id="706981"/>
    <lineage>
        <taxon>Eukaryota</taxon>
        <taxon>Fungi</taxon>
        <taxon>Dikarya</taxon>
        <taxon>Ascomycota</taxon>
        <taxon>Pezizomycotina</taxon>
        <taxon>Dothideomycetes</taxon>
        <taxon>Pleosporomycetidae</taxon>
        <taxon>Pleosporales</taxon>
        <taxon>Diademaceae</taxon>
        <taxon>Clathrospora</taxon>
    </lineage>
</organism>
<reference evidence="2" key="1">
    <citation type="journal article" date="2020" name="Stud. Mycol.">
        <title>101 Dothideomycetes genomes: a test case for predicting lifestyles and emergence of pathogens.</title>
        <authorList>
            <person name="Haridas S."/>
            <person name="Albert R."/>
            <person name="Binder M."/>
            <person name="Bloem J."/>
            <person name="Labutti K."/>
            <person name="Salamov A."/>
            <person name="Andreopoulos B."/>
            <person name="Baker S."/>
            <person name="Barry K."/>
            <person name="Bills G."/>
            <person name="Bluhm B."/>
            <person name="Cannon C."/>
            <person name="Castanera R."/>
            <person name="Culley D."/>
            <person name="Daum C."/>
            <person name="Ezra D."/>
            <person name="Gonzalez J."/>
            <person name="Henrissat B."/>
            <person name="Kuo A."/>
            <person name="Liang C."/>
            <person name="Lipzen A."/>
            <person name="Lutzoni F."/>
            <person name="Magnuson J."/>
            <person name="Mondo S."/>
            <person name="Nolan M."/>
            <person name="Ohm R."/>
            <person name="Pangilinan J."/>
            <person name="Park H.-J."/>
            <person name="Ramirez L."/>
            <person name="Alfaro M."/>
            <person name="Sun H."/>
            <person name="Tritt A."/>
            <person name="Yoshinaga Y."/>
            <person name="Zwiers L.-H."/>
            <person name="Turgeon B."/>
            <person name="Goodwin S."/>
            <person name="Spatafora J."/>
            <person name="Crous P."/>
            <person name="Grigoriev I."/>
        </authorList>
    </citation>
    <scope>NUCLEOTIDE SEQUENCE</scope>
    <source>
        <strain evidence="2">CBS 161.51</strain>
    </source>
</reference>
<proteinExistence type="predicted"/>
<accession>A0A6A5SDT3</accession>
<feature type="compositionally biased region" description="Low complexity" evidence="1">
    <location>
        <begin position="1"/>
        <end position="19"/>
    </location>
</feature>
<evidence type="ECO:0000313" key="2">
    <source>
        <dbReference type="EMBL" id="KAF1938785.1"/>
    </source>
</evidence>